<keyword evidence="15" id="KW-0131">Cell cycle</keyword>
<comment type="similarity">
    <text evidence="4">Belongs to the DASH complex ASK1 family.</text>
</comment>
<evidence type="ECO:0000256" key="3">
    <source>
        <dbReference type="ARBA" id="ARBA00004629"/>
    </source>
</evidence>
<dbReference type="GO" id="GO:1990976">
    <property type="term" value="P:protein transport along microtubule to mitotic spindle pole body"/>
    <property type="evidence" value="ECO:0007669"/>
    <property type="project" value="EnsemblFungi"/>
</dbReference>
<keyword evidence="12" id="KW-0995">Kinetochore</keyword>
<dbReference type="EMBL" id="LT598457">
    <property type="protein sequence ID" value="SCU94500.1"/>
    <property type="molecule type" value="Genomic_DNA"/>
</dbReference>
<feature type="region of interest" description="Disordered" evidence="20">
    <location>
        <begin position="76"/>
        <end position="239"/>
    </location>
</feature>
<evidence type="ECO:0000256" key="7">
    <source>
        <dbReference type="ARBA" id="ARBA00022490"/>
    </source>
</evidence>
<dbReference type="OrthoDB" id="5573898at2759"/>
<evidence type="ECO:0000256" key="19">
    <source>
        <dbReference type="ARBA" id="ARBA00046633"/>
    </source>
</evidence>
<gene>
    <name evidence="21" type="ORF">LADA_0G08900G</name>
</gene>
<evidence type="ECO:0000256" key="18">
    <source>
        <dbReference type="ARBA" id="ARBA00029932"/>
    </source>
</evidence>
<dbReference type="PANTHER" id="PTHR28200">
    <property type="entry name" value="DASH COMPLEX SUBUNIT ASK1"/>
    <property type="match status" value="1"/>
</dbReference>
<keyword evidence="9" id="KW-0493">Microtubule</keyword>
<feature type="compositionally biased region" description="Polar residues" evidence="20">
    <location>
        <begin position="218"/>
        <end position="227"/>
    </location>
</feature>
<keyword evidence="7" id="KW-0963">Cytoplasm</keyword>
<feature type="compositionally biased region" description="Basic and acidic residues" evidence="20">
    <location>
        <begin position="147"/>
        <end position="156"/>
    </location>
</feature>
<dbReference type="Proteomes" id="UP000190274">
    <property type="component" value="Chromosome G"/>
</dbReference>
<proteinExistence type="inferred from homology"/>
<keyword evidence="11" id="KW-0159">Chromosome partition</keyword>
<evidence type="ECO:0000256" key="5">
    <source>
        <dbReference type="ARBA" id="ARBA00014520"/>
    </source>
</evidence>
<feature type="compositionally biased region" description="Low complexity" evidence="20">
    <location>
        <begin position="103"/>
        <end position="116"/>
    </location>
</feature>
<dbReference type="GO" id="GO:0044732">
    <property type="term" value="C:mitotic spindle pole body"/>
    <property type="evidence" value="ECO:0007669"/>
    <property type="project" value="TreeGrafter"/>
</dbReference>
<feature type="compositionally biased region" description="Low complexity" evidence="20">
    <location>
        <begin position="195"/>
        <end position="217"/>
    </location>
</feature>
<dbReference type="GO" id="GO:1990758">
    <property type="term" value="P:mitotic sister chromatid biorientation"/>
    <property type="evidence" value="ECO:0007669"/>
    <property type="project" value="EnsemblFungi"/>
</dbReference>
<evidence type="ECO:0000256" key="4">
    <source>
        <dbReference type="ARBA" id="ARBA00010731"/>
    </source>
</evidence>
<dbReference type="GO" id="GO:0051301">
    <property type="term" value="P:cell division"/>
    <property type="evidence" value="ECO:0007669"/>
    <property type="project" value="UniProtKB-KW"/>
</dbReference>
<evidence type="ECO:0000256" key="8">
    <source>
        <dbReference type="ARBA" id="ARBA00022618"/>
    </source>
</evidence>
<evidence type="ECO:0000256" key="1">
    <source>
        <dbReference type="ARBA" id="ARBA00004123"/>
    </source>
</evidence>
<evidence type="ECO:0000256" key="10">
    <source>
        <dbReference type="ARBA" id="ARBA00022776"/>
    </source>
</evidence>
<evidence type="ECO:0000256" key="9">
    <source>
        <dbReference type="ARBA" id="ARBA00022701"/>
    </source>
</evidence>
<evidence type="ECO:0000256" key="14">
    <source>
        <dbReference type="ARBA" id="ARBA00023242"/>
    </source>
</evidence>
<keyword evidence="6" id="KW-0158">Chromosome</keyword>
<organism evidence="21 22">
    <name type="scientific">Lachancea dasiensis</name>
    <dbReference type="NCBI Taxonomy" id="1072105"/>
    <lineage>
        <taxon>Eukaryota</taxon>
        <taxon>Fungi</taxon>
        <taxon>Dikarya</taxon>
        <taxon>Ascomycota</taxon>
        <taxon>Saccharomycotina</taxon>
        <taxon>Saccharomycetes</taxon>
        <taxon>Saccharomycetales</taxon>
        <taxon>Saccharomycetaceae</taxon>
        <taxon>Lachancea</taxon>
    </lineage>
</organism>
<reference evidence="22" key="1">
    <citation type="submission" date="2016-03" db="EMBL/GenBank/DDBJ databases">
        <authorList>
            <person name="Devillers H."/>
        </authorList>
    </citation>
    <scope>NUCLEOTIDE SEQUENCE [LARGE SCALE GENOMIC DNA]</scope>
</reference>
<dbReference type="GO" id="GO:0051987">
    <property type="term" value="P:positive regulation of attachment of spindle microtubules to kinetochore"/>
    <property type="evidence" value="ECO:0007669"/>
    <property type="project" value="EnsemblFungi"/>
</dbReference>
<dbReference type="InterPro" id="IPR013964">
    <property type="entry name" value="DASH_Ask1"/>
</dbReference>
<dbReference type="PANTHER" id="PTHR28200:SF1">
    <property type="entry name" value="DASH COMPLEX SUBUNIT ASK1"/>
    <property type="match status" value="1"/>
</dbReference>
<dbReference type="GO" id="GO:0072686">
    <property type="term" value="C:mitotic spindle"/>
    <property type="evidence" value="ECO:0007669"/>
    <property type="project" value="InterPro"/>
</dbReference>
<keyword evidence="10" id="KW-0498">Mitosis</keyword>
<evidence type="ECO:0000256" key="17">
    <source>
        <dbReference type="ARBA" id="ARBA00029735"/>
    </source>
</evidence>
<evidence type="ECO:0000256" key="2">
    <source>
        <dbReference type="ARBA" id="ARBA00004186"/>
    </source>
</evidence>
<protein>
    <recommendedName>
        <fullName evidence="5">DASH complex subunit ASK1</fullName>
    </recommendedName>
    <alternativeName>
        <fullName evidence="18">Associated with spindles and kinetochores protein 1</fullName>
    </alternativeName>
    <alternativeName>
        <fullName evidence="17">Outer kinetochore protein ASK1</fullName>
    </alternativeName>
</protein>
<evidence type="ECO:0000256" key="13">
    <source>
        <dbReference type="ARBA" id="ARBA00023212"/>
    </source>
</evidence>
<comment type="subcellular location">
    <subcellularLocation>
        <location evidence="3">Chromosome</location>
        <location evidence="3">Centromere</location>
        <location evidence="3">Kinetochore</location>
    </subcellularLocation>
    <subcellularLocation>
        <location evidence="2">Cytoplasm</location>
        <location evidence="2">Cytoskeleton</location>
        <location evidence="2">Spindle</location>
    </subcellularLocation>
    <subcellularLocation>
        <location evidence="1">Nucleus</location>
    </subcellularLocation>
</comment>
<sequence length="255" mass="27712">MEQSLERLDQEITLHLQQIDSNLSYCFNKISQDVIPHVTKYGSVCDQVMDSSNWLKIMFQEAGNLQIDAVAGNEPTAATAGSQLQSGDQNSMQSLFPGKPRLSPDSSSVMVPPSLVQNSMGAPDASATTTTTTGQILRLPDSSDEERDARENDNHDSNSASNTETAHVGADLNPSRSADPDGSTIQRQRRKRKLSLLLQQQFGSSSSSVAPSPAQLQRPATTNNLDSSPIRKESTKQSNFVEPGTVIYFPTRDET</sequence>
<accession>A0A1G4JU74</accession>
<evidence type="ECO:0000256" key="11">
    <source>
        <dbReference type="ARBA" id="ARBA00022829"/>
    </source>
</evidence>
<evidence type="ECO:0000256" key="15">
    <source>
        <dbReference type="ARBA" id="ARBA00023306"/>
    </source>
</evidence>
<evidence type="ECO:0000256" key="20">
    <source>
        <dbReference type="SAM" id="MobiDB-lite"/>
    </source>
</evidence>
<keyword evidence="16" id="KW-0137">Centromere</keyword>
<dbReference type="GO" id="GO:0042729">
    <property type="term" value="C:DASH complex"/>
    <property type="evidence" value="ECO:0007669"/>
    <property type="project" value="EnsemblFungi"/>
</dbReference>
<comment type="subunit">
    <text evidence="19">Component of the DASH complex consisting of ASK1, DAD1, DAD2, DAD3, DAD4, DAM1, DUO1, HSK3, SPC19 and SPC34, with a stoichiometry of one copy of each subunit per complex. Multiple DASH complexes oligomerize to form a ring that encircles spindle microtubules and organizes the rod-like NDC80 complexes of the outer kinetochore. DASH complex oligomerization strengthens microtubule attachments. On cytoplasmic microtubules, DASH complexes appear to form patches instead of rings.</text>
</comment>
<keyword evidence="22" id="KW-1185">Reference proteome</keyword>
<keyword evidence="8" id="KW-0132">Cell division</keyword>
<dbReference type="GO" id="GO:0031116">
    <property type="term" value="P:positive regulation of microtubule polymerization"/>
    <property type="evidence" value="ECO:0007669"/>
    <property type="project" value="EnsemblFungi"/>
</dbReference>
<evidence type="ECO:0000256" key="16">
    <source>
        <dbReference type="ARBA" id="ARBA00023328"/>
    </source>
</evidence>
<dbReference type="AlphaFoldDB" id="A0A1G4JU74"/>
<name>A0A1G4JU74_9SACH</name>
<dbReference type="STRING" id="1266660.A0A1G4JU74"/>
<keyword evidence="14" id="KW-0539">Nucleus</keyword>
<feature type="compositionally biased region" description="Polar residues" evidence="20">
    <location>
        <begin position="79"/>
        <end position="94"/>
    </location>
</feature>
<dbReference type="Pfam" id="PF08655">
    <property type="entry name" value="DASH_Ask1"/>
    <property type="match status" value="1"/>
</dbReference>
<evidence type="ECO:0000313" key="22">
    <source>
        <dbReference type="Proteomes" id="UP000190274"/>
    </source>
</evidence>
<dbReference type="GO" id="GO:0005874">
    <property type="term" value="C:microtubule"/>
    <property type="evidence" value="ECO:0007669"/>
    <property type="project" value="UniProtKB-KW"/>
</dbReference>
<dbReference type="GO" id="GO:0051010">
    <property type="term" value="F:microtubule plus-end binding"/>
    <property type="evidence" value="ECO:0007669"/>
    <property type="project" value="EnsemblFungi"/>
</dbReference>
<evidence type="ECO:0000313" key="21">
    <source>
        <dbReference type="EMBL" id="SCU94500.1"/>
    </source>
</evidence>
<evidence type="ECO:0000256" key="12">
    <source>
        <dbReference type="ARBA" id="ARBA00022838"/>
    </source>
</evidence>
<evidence type="ECO:0000256" key="6">
    <source>
        <dbReference type="ARBA" id="ARBA00022454"/>
    </source>
</evidence>
<keyword evidence="13" id="KW-0206">Cytoskeleton</keyword>